<accession>A0A9J5XXE7</accession>
<name>A0A9J5XXE7_SOLCO</name>
<gene>
    <name evidence="1" type="ORF">H5410_042402</name>
</gene>
<proteinExistence type="predicted"/>
<reference evidence="1 2" key="1">
    <citation type="submission" date="2020-09" db="EMBL/GenBank/DDBJ databases">
        <title>De no assembly of potato wild relative species, Solanum commersonii.</title>
        <authorList>
            <person name="Cho K."/>
        </authorList>
    </citation>
    <scope>NUCLEOTIDE SEQUENCE [LARGE SCALE GENOMIC DNA]</scope>
    <source>
        <strain evidence="1">LZ3.2</strain>
        <tissue evidence="1">Leaf</tissue>
    </source>
</reference>
<dbReference type="AlphaFoldDB" id="A0A9J5XXE7"/>
<dbReference type="EMBL" id="JACXVP010000008">
    <property type="protein sequence ID" value="KAG5591888.1"/>
    <property type="molecule type" value="Genomic_DNA"/>
</dbReference>
<dbReference type="Proteomes" id="UP000824120">
    <property type="component" value="Chromosome 8"/>
</dbReference>
<sequence length="109" mass="13032">MRDILDEVPWCMLFVDYIVLIDKTRNEVYTKFSKTKTEYVEYKFNDAMHLVDVKGSEDIDNDTTHHIDAMWMMWRLASGVLCDKKVLPKLKCKLYRVMVRPTLLYETEC</sequence>
<dbReference type="OrthoDB" id="1305822at2759"/>
<evidence type="ECO:0000313" key="2">
    <source>
        <dbReference type="Proteomes" id="UP000824120"/>
    </source>
</evidence>
<protein>
    <submittedName>
        <fullName evidence="1">Uncharacterized protein</fullName>
    </submittedName>
</protein>
<organism evidence="1 2">
    <name type="scientific">Solanum commersonii</name>
    <name type="common">Commerson's wild potato</name>
    <name type="synonym">Commerson's nightshade</name>
    <dbReference type="NCBI Taxonomy" id="4109"/>
    <lineage>
        <taxon>Eukaryota</taxon>
        <taxon>Viridiplantae</taxon>
        <taxon>Streptophyta</taxon>
        <taxon>Embryophyta</taxon>
        <taxon>Tracheophyta</taxon>
        <taxon>Spermatophyta</taxon>
        <taxon>Magnoliopsida</taxon>
        <taxon>eudicotyledons</taxon>
        <taxon>Gunneridae</taxon>
        <taxon>Pentapetalae</taxon>
        <taxon>asterids</taxon>
        <taxon>lamiids</taxon>
        <taxon>Solanales</taxon>
        <taxon>Solanaceae</taxon>
        <taxon>Solanoideae</taxon>
        <taxon>Solaneae</taxon>
        <taxon>Solanum</taxon>
    </lineage>
</organism>
<keyword evidence="2" id="KW-1185">Reference proteome</keyword>
<dbReference type="PANTHER" id="PTHR46238">
    <property type="entry name" value="REVERSE TRANSCRIPTASE DOMAIN-CONTAINING PROTEIN"/>
    <property type="match status" value="1"/>
</dbReference>
<evidence type="ECO:0000313" key="1">
    <source>
        <dbReference type="EMBL" id="KAG5591888.1"/>
    </source>
</evidence>
<dbReference type="PANTHER" id="PTHR46238:SF8">
    <property type="entry name" value="ENDONUCLEASE_EXONUCLEASE_PHOSPHATASE DOMAIN-CONTAINING PROTEIN"/>
    <property type="match status" value="1"/>
</dbReference>
<comment type="caution">
    <text evidence="1">The sequence shown here is derived from an EMBL/GenBank/DDBJ whole genome shotgun (WGS) entry which is preliminary data.</text>
</comment>